<reference evidence="1 2" key="1">
    <citation type="journal article" date="2023" name="Science">
        <title>Complex scaffold remodeling in plant triterpene biosynthesis.</title>
        <authorList>
            <person name="De La Pena R."/>
            <person name="Hodgson H."/>
            <person name="Liu J.C."/>
            <person name="Stephenson M.J."/>
            <person name="Martin A.C."/>
            <person name="Owen C."/>
            <person name="Harkess A."/>
            <person name="Leebens-Mack J."/>
            <person name="Jimenez L.E."/>
            <person name="Osbourn A."/>
            <person name="Sattely E.S."/>
        </authorList>
    </citation>
    <scope>NUCLEOTIDE SEQUENCE [LARGE SCALE GENOMIC DNA]</scope>
    <source>
        <strain evidence="2">cv. JPN11</strain>
        <tissue evidence="1">Leaf</tissue>
    </source>
</reference>
<keyword evidence="2" id="KW-1185">Reference proteome</keyword>
<proteinExistence type="predicted"/>
<protein>
    <submittedName>
        <fullName evidence="1">DUF4228 domain-containing protein</fullName>
    </submittedName>
</protein>
<name>A0ACC1WZ48_MELAZ</name>
<dbReference type="EMBL" id="CM051406">
    <property type="protein sequence ID" value="KAJ4703917.1"/>
    <property type="molecule type" value="Genomic_DNA"/>
</dbReference>
<comment type="caution">
    <text evidence="1">The sequence shown here is derived from an EMBL/GenBank/DDBJ whole genome shotgun (WGS) entry which is preliminary data.</text>
</comment>
<organism evidence="1 2">
    <name type="scientific">Melia azedarach</name>
    <name type="common">Chinaberry tree</name>
    <dbReference type="NCBI Taxonomy" id="155640"/>
    <lineage>
        <taxon>Eukaryota</taxon>
        <taxon>Viridiplantae</taxon>
        <taxon>Streptophyta</taxon>
        <taxon>Embryophyta</taxon>
        <taxon>Tracheophyta</taxon>
        <taxon>Spermatophyta</taxon>
        <taxon>Magnoliopsida</taxon>
        <taxon>eudicotyledons</taxon>
        <taxon>Gunneridae</taxon>
        <taxon>Pentapetalae</taxon>
        <taxon>rosids</taxon>
        <taxon>malvids</taxon>
        <taxon>Sapindales</taxon>
        <taxon>Meliaceae</taxon>
        <taxon>Melia</taxon>
    </lineage>
</organism>
<sequence length="133" mass="15107">MGNCACVDREKNMEWDSEDWESLPTPKHRRLGNRIMDDTGGSRGGDVEKERLLVANEGFSSSSAATTTTSGSRDQVKLKITKKELEEMVRRDMEGLGTLEQFLASLINNEDDRCRTDHHRTWRPVLQSIPEVN</sequence>
<gene>
    <name evidence="1" type="ORF">OWV82_023749</name>
</gene>
<accession>A0ACC1WZ48</accession>
<evidence type="ECO:0000313" key="2">
    <source>
        <dbReference type="Proteomes" id="UP001164539"/>
    </source>
</evidence>
<evidence type="ECO:0000313" key="1">
    <source>
        <dbReference type="EMBL" id="KAJ4703917.1"/>
    </source>
</evidence>
<dbReference type="Proteomes" id="UP001164539">
    <property type="component" value="Chromosome 13"/>
</dbReference>